<dbReference type="Gene3D" id="1.10.287.130">
    <property type="match status" value="1"/>
</dbReference>
<name>A0ABT2BFI3_9BURK</name>
<dbReference type="Proteomes" id="UP001205861">
    <property type="component" value="Unassembled WGS sequence"/>
</dbReference>
<reference evidence="6 7" key="1">
    <citation type="submission" date="2022-08" db="EMBL/GenBank/DDBJ databases">
        <title>Reclassification of Massilia species as members of the genera Telluria, Duganella, Pseudoduganella, Mokoshia gen. nov. and Zemynaea gen. nov. using orthogonal and non-orthogonal genome-based approaches.</title>
        <authorList>
            <person name="Bowman J.P."/>
        </authorList>
    </citation>
    <scope>NUCLEOTIDE SEQUENCE [LARGE SCALE GENOMIC DNA]</scope>
    <source>
        <strain evidence="6 7">JCM 31607</strain>
    </source>
</reference>
<evidence type="ECO:0000256" key="2">
    <source>
        <dbReference type="ARBA" id="ARBA00012438"/>
    </source>
</evidence>
<keyword evidence="6" id="KW-0067">ATP-binding</keyword>
<dbReference type="Pfam" id="PF02518">
    <property type="entry name" value="HATPase_c"/>
    <property type="match status" value="1"/>
</dbReference>
<dbReference type="GO" id="GO:0005524">
    <property type="term" value="F:ATP binding"/>
    <property type="evidence" value="ECO:0007669"/>
    <property type="project" value="UniProtKB-KW"/>
</dbReference>
<dbReference type="RefSeq" id="WP_258854942.1">
    <property type="nucleotide sequence ID" value="NZ_JANUGV010000001.1"/>
</dbReference>
<dbReference type="SMART" id="SM00387">
    <property type="entry name" value="HATPase_c"/>
    <property type="match status" value="1"/>
</dbReference>
<dbReference type="InterPro" id="IPR003661">
    <property type="entry name" value="HisK_dim/P_dom"/>
</dbReference>
<evidence type="ECO:0000256" key="1">
    <source>
        <dbReference type="ARBA" id="ARBA00000085"/>
    </source>
</evidence>
<evidence type="ECO:0000313" key="7">
    <source>
        <dbReference type="Proteomes" id="UP001205861"/>
    </source>
</evidence>
<protein>
    <recommendedName>
        <fullName evidence="2">histidine kinase</fullName>
        <ecNumber evidence="2">2.7.13.3</ecNumber>
    </recommendedName>
</protein>
<dbReference type="InterPro" id="IPR003594">
    <property type="entry name" value="HATPase_dom"/>
</dbReference>
<dbReference type="InterPro" id="IPR005467">
    <property type="entry name" value="His_kinase_dom"/>
</dbReference>
<keyword evidence="6" id="KW-0547">Nucleotide-binding</keyword>
<gene>
    <name evidence="6" type="ORF">NX773_03270</name>
</gene>
<evidence type="ECO:0000313" key="6">
    <source>
        <dbReference type="EMBL" id="MCS0607186.1"/>
    </source>
</evidence>
<keyword evidence="4" id="KW-1133">Transmembrane helix</keyword>
<dbReference type="SMART" id="SM00388">
    <property type="entry name" value="HisKA"/>
    <property type="match status" value="1"/>
</dbReference>
<evidence type="ECO:0000259" key="5">
    <source>
        <dbReference type="PROSITE" id="PS50109"/>
    </source>
</evidence>
<keyword evidence="4" id="KW-0812">Transmembrane</keyword>
<feature type="transmembrane region" description="Helical" evidence="4">
    <location>
        <begin position="25"/>
        <end position="46"/>
    </location>
</feature>
<dbReference type="Gene3D" id="3.30.565.10">
    <property type="entry name" value="Histidine kinase-like ATPase, C-terminal domain"/>
    <property type="match status" value="1"/>
</dbReference>
<evidence type="ECO:0000256" key="4">
    <source>
        <dbReference type="SAM" id="Phobius"/>
    </source>
</evidence>
<keyword evidence="3" id="KW-0597">Phosphoprotein</keyword>
<accession>A0ABT2BFI3</accession>
<proteinExistence type="predicted"/>
<organism evidence="6 7">
    <name type="scientific">Massilia solisilvae</name>
    <dbReference type="NCBI Taxonomy" id="1811225"/>
    <lineage>
        <taxon>Bacteria</taxon>
        <taxon>Pseudomonadati</taxon>
        <taxon>Pseudomonadota</taxon>
        <taxon>Betaproteobacteria</taxon>
        <taxon>Burkholderiales</taxon>
        <taxon>Oxalobacteraceae</taxon>
        <taxon>Telluria group</taxon>
        <taxon>Massilia</taxon>
    </lineage>
</organism>
<dbReference type="SUPFAM" id="SSF55874">
    <property type="entry name" value="ATPase domain of HSP90 chaperone/DNA topoisomerase II/histidine kinase"/>
    <property type="match status" value="1"/>
</dbReference>
<keyword evidence="7" id="KW-1185">Reference proteome</keyword>
<dbReference type="EC" id="2.7.13.3" evidence="2"/>
<comment type="caution">
    <text evidence="6">The sequence shown here is derived from an EMBL/GenBank/DDBJ whole genome shotgun (WGS) entry which is preliminary data.</text>
</comment>
<evidence type="ECO:0000256" key="3">
    <source>
        <dbReference type="ARBA" id="ARBA00022553"/>
    </source>
</evidence>
<keyword evidence="4" id="KW-0472">Membrane</keyword>
<dbReference type="PANTHER" id="PTHR43065">
    <property type="entry name" value="SENSOR HISTIDINE KINASE"/>
    <property type="match status" value="1"/>
</dbReference>
<dbReference type="PRINTS" id="PR00344">
    <property type="entry name" value="BCTRLSENSOR"/>
</dbReference>
<dbReference type="PANTHER" id="PTHR43065:SF42">
    <property type="entry name" value="TWO-COMPONENT SENSOR PPRA"/>
    <property type="match status" value="1"/>
</dbReference>
<dbReference type="EMBL" id="JANUGV010000001">
    <property type="protein sequence ID" value="MCS0607186.1"/>
    <property type="molecule type" value="Genomic_DNA"/>
</dbReference>
<dbReference type="InterPro" id="IPR036097">
    <property type="entry name" value="HisK_dim/P_sf"/>
</dbReference>
<dbReference type="Pfam" id="PF00512">
    <property type="entry name" value="HisKA"/>
    <property type="match status" value="1"/>
</dbReference>
<dbReference type="CDD" id="cd00082">
    <property type="entry name" value="HisKA"/>
    <property type="match status" value="1"/>
</dbReference>
<sequence length="305" mass="32145">MFSGEWAMVDHMLRGASGLADEADLAGTALVAAAIAGLGALVVALFQRLCRARIAAGSRERLAQLAHLNRATTATIYAGAIAHELNQPLAAIMANTEAAELLLACDPPQVEEARQALADIRRDDRRASDIIGRMRGMLKPSAQVQGVVDLRTVAGDAIGFIEPEVNMRRASVRCLMPEVPLPVRGDPVQLQQVLINLVINALDAMAGVAPHERVVLVLAFLEQDGRHVTLRVADHGPGFTGDPAKAFDGFVTTKEHGTGLGLAISAAIVREHGGQIEARNLEPFGAEVSLVLPIVVDAAADCGCC</sequence>
<dbReference type="InterPro" id="IPR036890">
    <property type="entry name" value="HATPase_C_sf"/>
</dbReference>
<dbReference type="SUPFAM" id="SSF47384">
    <property type="entry name" value="Homodimeric domain of signal transducing histidine kinase"/>
    <property type="match status" value="1"/>
</dbReference>
<dbReference type="PROSITE" id="PS50109">
    <property type="entry name" value="HIS_KIN"/>
    <property type="match status" value="1"/>
</dbReference>
<comment type="catalytic activity">
    <reaction evidence="1">
        <text>ATP + protein L-histidine = ADP + protein N-phospho-L-histidine.</text>
        <dbReference type="EC" id="2.7.13.3"/>
    </reaction>
</comment>
<dbReference type="InterPro" id="IPR004358">
    <property type="entry name" value="Sig_transdc_His_kin-like_C"/>
</dbReference>
<feature type="domain" description="Histidine kinase" evidence="5">
    <location>
        <begin position="80"/>
        <end position="296"/>
    </location>
</feature>